<name>A0A1V9ZST4_9STRA</name>
<accession>A0A1V9ZST4</accession>
<evidence type="ECO:0008006" key="4">
    <source>
        <dbReference type="Google" id="ProtNLM"/>
    </source>
</evidence>
<feature type="signal peptide" evidence="1">
    <location>
        <begin position="1"/>
        <end position="27"/>
    </location>
</feature>
<dbReference type="PANTHER" id="PTHR34126:SF1">
    <property type="entry name" value="PEROXISOME BIOGENESIS PROTEIN 22"/>
    <property type="match status" value="1"/>
</dbReference>
<dbReference type="OrthoDB" id="77656at2759"/>
<protein>
    <recommendedName>
        <fullName evidence="4">Secreted protein</fullName>
    </recommendedName>
</protein>
<proteinExistence type="predicted"/>
<dbReference type="GO" id="GO:0007031">
    <property type="term" value="P:peroxisome organization"/>
    <property type="evidence" value="ECO:0007669"/>
    <property type="project" value="InterPro"/>
</dbReference>
<evidence type="ECO:0000313" key="2">
    <source>
        <dbReference type="EMBL" id="OQS01053.1"/>
    </source>
</evidence>
<dbReference type="AlphaFoldDB" id="A0A1V9ZST4"/>
<gene>
    <name evidence="2" type="ORF">THRCLA_05791</name>
</gene>
<evidence type="ECO:0000256" key="1">
    <source>
        <dbReference type="SAM" id="SignalP"/>
    </source>
</evidence>
<keyword evidence="3" id="KW-1185">Reference proteome</keyword>
<dbReference type="Pfam" id="PF22978">
    <property type="entry name" value="HAD_Pex22"/>
    <property type="match status" value="1"/>
</dbReference>
<dbReference type="PANTHER" id="PTHR34126">
    <property type="entry name" value="PEROXISOME BIOGENESIS PROTEIN 22"/>
    <property type="match status" value="1"/>
</dbReference>
<comment type="caution">
    <text evidence="2">The sequence shown here is derived from an EMBL/GenBank/DDBJ whole genome shotgun (WGS) entry which is preliminary data.</text>
</comment>
<keyword evidence="1" id="KW-0732">Signal</keyword>
<feature type="chain" id="PRO_5012212863" description="Secreted protein" evidence="1">
    <location>
        <begin position="28"/>
        <end position="227"/>
    </location>
</feature>
<evidence type="ECO:0000313" key="3">
    <source>
        <dbReference type="Proteomes" id="UP000243217"/>
    </source>
</evidence>
<dbReference type="InterPro" id="IPR037485">
    <property type="entry name" value="PEX22"/>
</dbReference>
<reference evidence="2 3" key="1">
    <citation type="journal article" date="2014" name="Genome Biol. Evol.">
        <title>The secreted proteins of Achlya hypogyna and Thraustotheca clavata identify the ancestral oomycete secretome and reveal gene acquisitions by horizontal gene transfer.</title>
        <authorList>
            <person name="Misner I."/>
            <person name="Blouin N."/>
            <person name="Leonard G."/>
            <person name="Richards T.A."/>
            <person name="Lane C.E."/>
        </authorList>
    </citation>
    <scope>NUCLEOTIDE SEQUENCE [LARGE SCALE GENOMIC DNA]</scope>
    <source>
        <strain evidence="2 3">ATCC 34112</strain>
    </source>
</reference>
<sequence>MEDIATFVFLALIFLVSLYVFKTPSLGAVGEEQQENTTQTMAPSNAGRGKVIVASKLAGVAKALHAALPVRNGIRSICLSGNGLFASTIAEGLKNGLSKEDIACLVDLYAIADVFLIFLVRDDDEKARVLAFLMAIPELKWDPIQHTGIQPHRVLFCTTVIGKIALVRQIEPLVLIEEHPEVAVKLRPFVTKVVFLLGLGGDMLPPIPKDNVEYFPSLLAYYDTFTS</sequence>
<organism evidence="2 3">
    <name type="scientific">Thraustotheca clavata</name>
    <dbReference type="NCBI Taxonomy" id="74557"/>
    <lineage>
        <taxon>Eukaryota</taxon>
        <taxon>Sar</taxon>
        <taxon>Stramenopiles</taxon>
        <taxon>Oomycota</taxon>
        <taxon>Saprolegniomycetes</taxon>
        <taxon>Saprolegniales</taxon>
        <taxon>Achlyaceae</taxon>
        <taxon>Thraustotheca</taxon>
    </lineage>
</organism>
<dbReference type="STRING" id="74557.A0A1V9ZST4"/>
<dbReference type="EMBL" id="JNBS01001676">
    <property type="protein sequence ID" value="OQS01053.1"/>
    <property type="molecule type" value="Genomic_DNA"/>
</dbReference>
<dbReference type="Proteomes" id="UP000243217">
    <property type="component" value="Unassembled WGS sequence"/>
</dbReference>